<dbReference type="InterPro" id="IPR004846">
    <property type="entry name" value="T2SS/T3SS_dom"/>
</dbReference>
<evidence type="ECO:0000313" key="5">
    <source>
        <dbReference type="EMBL" id="EHK53605.1"/>
    </source>
</evidence>
<evidence type="ECO:0000313" key="6">
    <source>
        <dbReference type="Proteomes" id="UP000003250"/>
    </source>
</evidence>
<reference evidence="5 6" key="1">
    <citation type="journal article" date="2012" name="J. Bacteriol.">
        <title>Draft Genome Sequence of Mesorhizobium alhagi CCNWXJ12-2T, a Novel Salt-Resistant Species Isolated from the Desert of Northwestern China.</title>
        <authorList>
            <person name="Zhou M."/>
            <person name="Chen W."/>
            <person name="Chen H."/>
            <person name="Wei G."/>
        </authorList>
    </citation>
    <scope>NUCLEOTIDE SEQUENCE [LARGE SCALE GENOMIC DNA]</scope>
    <source>
        <strain evidence="5 6">CCNWXJ12-2</strain>
    </source>
</reference>
<keyword evidence="6" id="KW-1185">Reference proteome</keyword>
<accession>H0I059</accession>
<dbReference type="OrthoDB" id="9775455at2"/>
<dbReference type="InterPro" id="IPR032789">
    <property type="entry name" value="T2SS-T3SS_pil_N"/>
</dbReference>
<evidence type="ECO:0000259" key="3">
    <source>
        <dbReference type="Pfam" id="PF00263"/>
    </source>
</evidence>
<dbReference type="Pfam" id="PF13629">
    <property type="entry name" value="T2SS-T3SS_pil_N"/>
    <property type="match status" value="1"/>
</dbReference>
<evidence type="ECO:0000256" key="1">
    <source>
        <dbReference type="RuleBase" id="RU004003"/>
    </source>
</evidence>
<dbReference type="EMBL" id="AHAM01000262">
    <property type="protein sequence ID" value="EHK53605.1"/>
    <property type="molecule type" value="Genomic_DNA"/>
</dbReference>
<feature type="region of interest" description="Disordered" evidence="2">
    <location>
        <begin position="426"/>
        <end position="448"/>
    </location>
</feature>
<comment type="similarity">
    <text evidence="1">Belongs to the bacterial secretin family.</text>
</comment>
<dbReference type="PANTHER" id="PTHR30332">
    <property type="entry name" value="PROBABLE GENERAL SECRETION PATHWAY PROTEIN D"/>
    <property type="match status" value="1"/>
</dbReference>
<sequence>MIDIRNTTAACPAIDRRMRWLSMTLVFLMACFVAARVSAQESTEALPAKSVVNVAVGQGHLLRFNAPVESVLIADTTIADLQVVAGDIIYVYGLRPGVTNLIAVTGDKQVEATALLRVTMDAAPANEANRALNATATTDLAIFGTRIVAMGEAVDMDEAVDVDNVARTFSPPDQEPLNDTTIQGSQQVNIRVRFAEVSRSELQSYGIDWNIGYRSSGFEFGMLQNNAFPDSAGGNFEAGLSQVTGFNFEVVIDALKKNGVLKILAEPNLTAASGQTASFLAGGEIPIPIPQSEDTVTAEYKPFGVSLTFTPTIIGNNRIGLHVKPEVSTPSVTGTSFSVDGFNLPSFTVRRVDTTVEVASGQTFAIAGLFQQTFSRDLDKVPIAGDVPVLGALFRSERFRKEETELVVLITPYLVEPVRSHDLATPIDRPARKRKAARKSRNTGMIVK</sequence>
<dbReference type="GO" id="GO:0015627">
    <property type="term" value="C:type II protein secretion system complex"/>
    <property type="evidence" value="ECO:0007669"/>
    <property type="project" value="TreeGrafter"/>
</dbReference>
<evidence type="ECO:0000259" key="4">
    <source>
        <dbReference type="Pfam" id="PF13629"/>
    </source>
</evidence>
<dbReference type="InterPro" id="IPR001775">
    <property type="entry name" value="GspD/PilQ"/>
</dbReference>
<dbReference type="RefSeq" id="WP_008839416.1">
    <property type="nucleotide sequence ID" value="NZ_AHAM01000262.1"/>
</dbReference>
<dbReference type="PANTHER" id="PTHR30332:SF17">
    <property type="entry name" value="TYPE IV PILIATION SYSTEM PROTEIN DR_0774-RELATED"/>
    <property type="match status" value="1"/>
</dbReference>
<feature type="domain" description="Pilus formation protein N-terminal" evidence="4">
    <location>
        <begin position="50"/>
        <end position="118"/>
    </location>
</feature>
<gene>
    <name evidence="5" type="ORF">MAXJ12_29230</name>
</gene>
<dbReference type="PRINTS" id="PR00811">
    <property type="entry name" value="BCTERIALGSPD"/>
</dbReference>
<evidence type="ECO:0000256" key="2">
    <source>
        <dbReference type="SAM" id="MobiDB-lite"/>
    </source>
</evidence>
<proteinExistence type="inferred from homology"/>
<organism evidence="5 6">
    <name type="scientific">Mesorhizobium alhagi CCNWXJ12-2</name>
    <dbReference type="NCBI Taxonomy" id="1107882"/>
    <lineage>
        <taxon>Bacteria</taxon>
        <taxon>Pseudomonadati</taxon>
        <taxon>Pseudomonadota</taxon>
        <taxon>Alphaproteobacteria</taxon>
        <taxon>Hyphomicrobiales</taxon>
        <taxon>Phyllobacteriaceae</taxon>
        <taxon>Allomesorhizobium</taxon>
    </lineage>
</organism>
<dbReference type="GO" id="GO:0009306">
    <property type="term" value="P:protein secretion"/>
    <property type="evidence" value="ECO:0007669"/>
    <property type="project" value="InterPro"/>
</dbReference>
<dbReference type="PROSITE" id="PS51257">
    <property type="entry name" value="PROKAR_LIPOPROTEIN"/>
    <property type="match status" value="1"/>
</dbReference>
<protein>
    <submittedName>
        <fullName evidence="5">Type II and III secretion system protein RhcC2</fullName>
    </submittedName>
</protein>
<dbReference type="PATRIC" id="fig|1107882.3.peg.5660"/>
<dbReference type="AlphaFoldDB" id="H0I059"/>
<feature type="domain" description="Type II/III secretion system secretin-like" evidence="3">
    <location>
        <begin position="254"/>
        <end position="415"/>
    </location>
</feature>
<dbReference type="Proteomes" id="UP000003250">
    <property type="component" value="Unassembled WGS sequence"/>
</dbReference>
<name>H0I059_9HYPH</name>
<dbReference type="InterPro" id="IPR050810">
    <property type="entry name" value="Bact_Secretion_Sys_Channel"/>
</dbReference>
<dbReference type="Pfam" id="PF00263">
    <property type="entry name" value="Secretin"/>
    <property type="match status" value="1"/>
</dbReference>
<feature type="compositionally biased region" description="Basic residues" evidence="2">
    <location>
        <begin position="431"/>
        <end position="441"/>
    </location>
</feature>